<proteinExistence type="predicted"/>
<accession>D0KW07</accession>
<evidence type="ECO:0000256" key="6">
    <source>
        <dbReference type="SAM" id="Phobius"/>
    </source>
</evidence>
<evidence type="ECO:0000256" key="1">
    <source>
        <dbReference type="ARBA" id="ARBA00004651"/>
    </source>
</evidence>
<dbReference type="PANTHER" id="PTHR33406:SF13">
    <property type="entry name" value="MEMBRANE PROTEIN YDFJ"/>
    <property type="match status" value="1"/>
</dbReference>
<feature type="transmembrane region" description="Helical" evidence="6">
    <location>
        <begin position="717"/>
        <end position="736"/>
    </location>
</feature>
<dbReference type="STRING" id="555778.Hneap_0068"/>
<keyword evidence="9" id="KW-1185">Reference proteome</keyword>
<dbReference type="Proteomes" id="UP000009102">
    <property type="component" value="Chromosome"/>
</dbReference>
<sequence length="804" mass="85674">MKHQGLEKMSWTERRLPVIGLWLLALALSLAVILHTRFTADMSAFLPEHPTAAQAFLVDQIKDGAISRMILIGIEGGDAATRADASKALGNALRQSGLFTVVRNGDAPTRDQDKTLLFDHRYLLSPDITPERFTVAGLHEAIANGIDLLASPFGMFSQTIFTRDPTAETFAIVGKLGQNTGTDDAPRNQNGVWVSPDGKRSLMMLQTRAAGSDTDAMARAIEAVRADFSNAVKAHPDGSSLRLLVSGAPVFSVDARALIKSDVERFSIIGSVAVMLLLLVVYRSFSMLVLGLLPVLTGIAVAIATVSLGFGTVHGITIGFGTTLIGEAIDYSIYYFIQTQNAPKEGSAFRSAGRSEGMERFWPTIRLGVLTSITGFAALLFSGFPGLAQIGLYSIAGLTTAALVTRFVLPHLGTARLNRHSLAGIGRLLAPVFRAIQALRWGFVLLALAGFVLLVWRHDAIWQTGLSGLNPISGQAKAMDDELRADMNADDARYFIVAKAPTQQAALAAAERIDAALEPLIKQGVLARFDSPAKFLPSVATQRVRQQALPDSTTLTERLDAAVQGLPISASKLKPFVDAVEQARKQTPLTPADLEGTSFGLAVSALLQKQNGEWLTLIRLYVPSVGTLDTARITAALKSSGISDALFVDKDAESSRLFNSYLENTITLSLAGLLGIVILLGFVLRRPARLIRVLLPLLVAVVLVMAGLNLAGEKLNILNLVGLLLIVAIGSNYALFFNQNTAPDHQTLASLLLANLTTVIAFGTLAFSQLPILHAFGSTVAPGAFLALVVAAAFAKPNAPKAPA</sequence>
<keyword evidence="5 6" id="KW-0472">Membrane</keyword>
<feature type="transmembrane region" description="Helical" evidence="6">
    <location>
        <begin position="364"/>
        <end position="384"/>
    </location>
</feature>
<keyword evidence="4 6" id="KW-1133">Transmembrane helix</keyword>
<feature type="transmembrane region" description="Helical" evidence="6">
    <location>
        <begin position="316"/>
        <end position="337"/>
    </location>
</feature>
<dbReference type="GO" id="GO:0005886">
    <property type="term" value="C:plasma membrane"/>
    <property type="evidence" value="ECO:0007669"/>
    <property type="project" value="UniProtKB-SubCell"/>
</dbReference>
<name>D0KW07_HALNC</name>
<dbReference type="EMBL" id="CP001801">
    <property type="protein sequence ID" value="ACX94934.1"/>
    <property type="molecule type" value="Genomic_DNA"/>
</dbReference>
<dbReference type="InterPro" id="IPR050545">
    <property type="entry name" value="Mycobact_MmpL"/>
</dbReference>
<dbReference type="AlphaFoldDB" id="D0KW07"/>
<dbReference type="eggNOG" id="COG4258">
    <property type="taxonomic scope" value="Bacteria"/>
</dbReference>
<dbReference type="SUPFAM" id="SSF82866">
    <property type="entry name" value="Multidrug efflux transporter AcrB transmembrane domain"/>
    <property type="match status" value="2"/>
</dbReference>
<dbReference type="Pfam" id="PF03176">
    <property type="entry name" value="MMPL"/>
    <property type="match status" value="1"/>
</dbReference>
<evidence type="ECO:0000256" key="4">
    <source>
        <dbReference type="ARBA" id="ARBA00022989"/>
    </source>
</evidence>
<comment type="subcellular location">
    <subcellularLocation>
        <location evidence="1">Cell membrane</location>
        <topology evidence="1">Multi-pass membrane protein</topology>
    </subcellularLocation>
</comment>
<feature type="transmembrane region" description="Helical" evidence="6">
    <location>
        <begin position="438"/>
        <end position="456"/>
    </location>
</feature>
<feature type="transmembrane region" description="Helical" evidence="6">
    <location>
        <begin position="666"/>
        <end position="684"/>
    </location>
</feature>
<keyword evidence="2" id="KW-1003">Cell membrane</keyword>
<protein>
    <submittedName>
        <fullName evidence="8">MMPL domain protein</fullName>
    </submittedName>
</protein>
<feature type="transmembrane region" description="Helical" evidence="6">
    <location>
        <begin position="691"/>
        <end position="711"/>
    </location>
</feature>
<reference evidence="8 9" key="1">
    <citation type="submission" date="2009-10" db="EMBL/GenBank/DDBJ databases">
        <title>Complete sequence of Halothiobacillus neapolitanus c2.</title>
        <authorList>
            <consortium name="US DOE Joint Genome Institute"/>
            <person name="Lucas S."/>
            <person name="Copeland A."/>
            <person name="Lapidus A."/>
            <person name="Glavina del Rio T."/>
            <person name="Tice H."/>
            <person name="Bruce D."/>
            <person name="Goodwin L."/>
            <person name="Pitluck S."/>
            <person name="Davenport K."/>
            <person name="Brettin T."/>
            <person name="Detter J.C."/>
            <person name="Han C."/>
            <person name="Tapia R."/>
            <person name="Larimer F."/>
            <person name="Land M."/>
            <person name="Hauser L."/>
            <person name="Kyrpides N."/>
            <person name="Mikhailova N."/>
            <person name="Kerfeld C."/>
            <person name="Cannon G."/>
            <person name="Heinhort S."/>
        </authorList>
    </citation>
    <scope>NUCLEOTIDE SEQUENCE [LARGE SCALE GENOMIC DNA]</scope>
    <source>
        <strain evidence="9">ATCC 23641 / c2</strain>
    </source>
</reference>
<feature type="transmembrane region" description="Helical" evidence="6">
    <location>
        <begin position="289"/>
        <end position="310"/>
    </location>
</feature>
<feature type="transmembrane region" description="Helical" evidence="6">
    <location>
        <begin position="266"/>
        <end position="282"/>
    </location>
</feature>
<evidence type="ECO:0000313" key="8">
    <source>
        <dbReference type="EMBL" id="ACX94934.1"/>
    </source>
</evidence>
<dbReference type="InterPro" id="IPR004869">
    <property type="entry name" value="MMPL_dom"/>
</dbReference>
<evidence type="ECO:0000256" key="2">
    <source>
        <dbReference type="ARBA" id="ARBA00022475"/>
    </source>
</evidence>
<dbReference type="PANTHER" id="PTHR33406">
    <property type="entry name" value="MEMBRANE PROTEIN MJ1562-RELATED"/>
    <property type="match status" value="1"/>
</dbReference>
<dbReference type="HOGENOM" id="CLU_017576_1_0_6"/>
<dbReference type="KEGG" id="hna:Hneap_0068"/>
<evidence type="ECO:0000313" key="9">
    <source>
        <dbReference type="Proteomes" id="UP000009102"/>
    </source>
</evidence>
<feature type="transmembrane region" description="Helical" evidence="6">
    <location>
        <begin position="748"/>
        <end position="767"/>
    </location>
</feature>
<dbReference type="OrthoDB" id="9780358at2"/>
<organism evidence="8 9">
    <name type="scientific">Halothiobacillus neapolitanus (strain ATCC 23641 / DSM 15147 / CIP 104769 / NCIMB 8539 / c2)</name>
    <name type="common">Thiobacillus neapolitanus</name>
    <dbReference type="NCBI Taxonomy" id="555778"/>
    <lineage>
        <taxon>Bacteria</taxon>
        <taxon>Pseudomonadati</taxon>
        <taxon>Pseudomonadota</taxon>
        <taxon>Gammaproteobacteria</taxon>
        <taxon>Chromatiales</taxon>
        <taxon>Halothiobacillaceae</taxon>
        <taxon>Halothiobacillus</taxon>
    </lineage>
</organism>
<gene>
    <name evidence="8" type="ordered locus">Hneap_0068</name>
</gene>
<evidence type="ECO:0000259" key="7">
    <source>
        <dbReference type="Pfam" id="PF03176"/>
    </source>
</evidence>
<evidence type="ECO:0000256" key="5">
    <source>
        <dbReference type="ARBA" id="ARBA00023136"/>
    </source>
</evidence>
<dbReference type="Gene3D" id="1.20.1640.10">
    <property type="entry name" value="Multidrug efflux transporter AcrB transmembrane domain"/>
    <property type="match status" value="2"/>
</dbReference>
<evidence type="ECO:0000256" key="3">
    <source>
        <dbReference type="ARBA" id="ARBA00022692"/>
    </source>
</evidence>
<feature type="transmembrane region" description="Helical" evidence="6">
    <location>
        <begin position="390"/>
        <end position="409"/>
    </location>
</feature>
<feature type="transmembrane region" description="Helical" evidence="6">
    <location>
        <begin position="773"/>
        <end position="795"/>
    </location>
</feature>
<feature type="domain" description="Membrane transport protein MMPL" evidence="7">
    <location>
        <begin position="190"/>
        <end position="415"/>
    </location>
</feature>
<keyword evidence="3 6" id="KW-0812">Transmembrane</keyword>